<gene>
    <name evidence="1" type="ORF">AFUS01_LOCUS41320</name>
</gene>
<sequence>GENLTDSQTDARCVLRTGERAAQWSETILRAGKNLRPLNLYTMPSLSPSPTFKAVDQSESWLAANYGTNIFLRISFDAHSVLENWMDFPESQLAKI</sequence>
<reference evidence="1" key="1">
    <citation type="submission" date="2021-06" db="EMBL/GenBank/DDBJ databases">
        <authorList>
            <person name="Hodson N. C."/>
            <person name="Mongue J. A."/>
            <person name="Jaron S. K."/>
        </authorList>
    </citation>
    <scope>NUCLEOTIDE SEQUENCE</scope>
</reference>
<evidence type="ECO:0000313" key="1">
    <source>
        <dbReference type="EMBL" id="CAG7831582.1"/>
    </source>
</evidence>
<accession>A0A8J2PXA3</accession>
<comment type="caution">
    <text evidence="1">The sequence shown here is derived from an EMBL/GenBank/DDBJ whole genome shotgun (WGS) entry which is preliminary data.</text>
</comment>
<dbReference type="AlphaFoldDB" id="A0A8J2PXA3"/>
<organism evidence="1 2">
    <name type="scientific">Allacma fusca</name>
    <dbReference type="NCBI Taxonomy" id="39272"/>
    <lineage>
        <taxon>Eukaryota</taxon>
        <taxon>Metazoa</taxon>
        <taxon>Ecdysozoa</taxon>
        <taxon>Arthropoda</taxon>
        <taxon>Hexapoda</taxon>
        <taxon>Collembola</taxon>
        <taxon>Symphypleona</taxon>
        <taxon>Sminthuridae</taxon>
        <taxon>Allacma</taxon>
    </lineage>
</organism>
<dbReference type="EMBL" id="CAJVCH010561107">
    <property type="protein sequence ID" value="CAG7831582.1"/>
    <property type="molecule type" value="Genomic_DNA"/>
</dbReference>
<proteinExistence type="predicted"/>
<keyword evidence="2" id="KW-1185">Reference proteome</keyword>
<protein>
    <submittedName>
        <fullName evidence="1">Uncharacterized protein</fullName>
    </submittedName>
</protein>
<dbReference type="Proteomes" id="UP000708208">
    <property type="component" value="Unassembled WGS sequence"/>
</dbReference>
<name>A0A8J2PXA3_9HEXA</name>
<feature type="non-terminal residue" evidence="1">
    <location>
        <position position="1"/>
    </location>
</feature>
<evidence type="ECO:0000313" key="2">
    <source>
        <dbReference type="Proteomes" id="UP000708208"/>
    </source>
</evidence>